<keyword evidence="2" id="KW-1185">Reference proteome</keyword>
<reference evidence="1" key="1">
    <citation type="submission" date="2023-03" db="EMBL/GenBank/DDBJ databases">
        <title>Massive genome expansion in bonnet fungi (Mycena s.s.) driven by repeated elements and novel gene families across ecological guilds.</title>
        <authorList>
            <consortium name="Lawrence Berkeley National Laboratory"/>
            <person name="Harder C.B."/>
            <person name="Miyauchi S."/>
            <person name="Viragh M."/>
            <person name="Kuo A."/>
            <person name="Thoen E."/>
            <person name="Andreopoulos B."/>
            <person name="Lu D."/>
            <person name="Skrede I."/>
            <person name="Drula E."/>
            <person name="Henrissat B."/>
            <person name="Morin E."/>
            <person name="Kohler A."/>
            <person name="Barry K."/>
            <person name="LaButti K."/>
            <person name="Morin E."/>
            <person name="Salamov A."/>
            <person name="Lipzen A."/>
            <person name="Mereny Z."/>
            <person name="Hegedus B."/>
            <person name="Baldrian P."/>
            <person name="Stursova M."/>
            <person name="Weitz H."/>
            <person name="Taylor A."/>
            <person name="Grigoriev I.V."/>
            <person name="Nagy L.G."/>
            <person name="Martin F."/>
            <person name="Kauserud H."/>
        </authorList>
    </citation>
    <scope>NUCLEOTIDE SEQUENCE</scope>
    <source>
        <strain evidence="1">CBHHK188m</strain>
    </source>
</reference>
<gene>
    <name evidence="1" type="ORF">DFH07DRAFT_750832</name>
</gene>
<name>A0AAD7N1P3_9AGAR</name>
<evidence type="ECO:0000313" key="1">
    <source>
        <dbReference type="EMBL" id="KAJ7741799.1"/>
    </source>
</evidence>
<accession>A0AAD7N1P3</accession>
<dbReference type="EMBL" id="JARJLG010000121">
    <property type="protein sequence ID" value="KAJ7741799.1"/>
    <property type="molecule type" value="Genomic_DNA"/>
</dbReference>
<organism evidence="1 2">
    <name type="scientific">Mycena maculata</name>
    <dbReference type="NCBI Taxonomy" id="230809"/>
    <lineage>
        <taxon>Eukaryota</taxon>
        <taxon>Fungi</taxon>
        <taxon>Dikarya</taxon>
        <taxon>Basidiomycota</taxon>
        <taxon>Agaricomycotina</taxon>
        <taxon>Agaricomycetes</taxon>
        <taxon>Agaricomycetidae</taxon>
        <taxon>Agaricales</taxon>
        <taxon>Marasmiineae</taxon>
        <taxon>Mycenaceae</taxon>
        <taxon>Mycena</taxon>
    </lineage>
</organism>
<protein>
    <recommendedName>
        <fullName evidence="3">F-box domain-containing protein</fullName>
    </recommendedName>
</protein>
<dbReference type="Proteomes" id="UP001215280">
    <property type="component" value="Unassembled WGS sequence"/>
</dbReference>
<comment type="caution">
    <text evidence="1">The sequence shown here is derived from an EMBL/GenBank/DDBJ whole genome shotgun (WGS) entry which is preliminary data.</text>
</comment>
<dbReference type="AlphaFoldDB" id="A0AAD7N1P3"/>
<sequence length="143" mass="16371">MDVSPAPPVVFLLANELTTDIFIRCLPAPAPATEARFPRPHFVRPSVKDAPLLLCQICRRWRAIALTTPQLWVSLNTDQVHHPGLVELWLQQAAKSTLSLRISQLIPLTHSQHDQRPWLLQPRMYLFPMALHLPLLLPQIFRV</sequence>
<evidence type="ECO:0008006" key="3">
    <source>
        <dbReference type="Google" id="ProtNLM"/>
    </source>
</evidence>
<evidence type="ECO:0000313" key="2">
    <source>
        <dbReference type="Proteomes" id="UP001215280"/>
    </source>
</evidence>
<proteinExistence type="predicted"/>